<name>A0ACC0I6I3_9ERIC</name>
<evidence type="ECO:0000313" key="1">
    <source>
        <dbReference type="EMBL" id="KAI8020992.1"/>
    </source>
</evidence>
<dbReference type="Proteomes" id="UP001060215">
    <property type="component" value="Chromosome 6"/>
</dbReference>
<proteinExistence type="predicted"/>
<gene>
    <name evidence="1" type="ORF">LOK49_LG03G01615</name>
</gene>
<keyword evidence="2" id="KW-1185">Reference proteome</keyword>
<accession>A0ACC0I6I3</accession>
<sequence>MASRTRSRRLSLDIFKREVSDKPSEMGISKHMDLRIPFQLSSTNDIKEVECECCGISEDCTRAYIQHIRARFYGKWVCGLCSEVIIEESYKLGRVHNLVHEEALHSHMEICKKFNNTIRANPAMYLAGVMTQILKKGSRGRVPCVLWNLENEFN</sequence>
<organism evidence="1 2">
    <name type="scientific">Camellia lanceoleosa</name>
    <dbReference type="NCBI Taxonomy" id="1840588"/>
    <lineage>
        <taxon>Eukaryota</taxon>
        <taxon>Viridiplantae</taxon>
        <taxon>Streptophyta</taxon>
        <taxon>Embryophyta</taxon>
        <taxon>Tracheophyta</taxon>
        <taxon>Spermatophyta</taxon>
        <taxon>Magnoliopsida</taxon>
        <taxon>eudicotyledons</taxon>
        <taxon>Gunneridae</taxon>
        <taxon>Pentapetalae</taxon>
        <taxon>asterids</taxon>
        <taxon>Ericales</taxon>
        <taxon>Theaceae</taxon>
        <taxon>Camellia</taxon>
    </lineage>
</organism>
<evidence type="ECO:0000313" key="2">
    <source>
        <dbReference type="Proteomes" id="UP001060215"/>
    </source>
</evidence>
<reference evidence="1 2" key="1">
    <citation type="journal article" date="2022" name="Plant J.">
        <title>Chromosome-level genome of Camellia lanceoleosa provides a valuable resource for understanding genome evolution and self-incompatibility.</title>
        <authorList>
            <person name="Gong W."/>
            <person name="Xiao S."/>
            <person name="Wang L."/>
            <person name="Liao Z."/>
            <person name="Chang Y."/>
            <person name="Mo W."/>
            <person name="Hu G."/>
            <person name="Li W."/>
            <person name="Zhao G."/>
            <person name="Zhu H."/>
            <person name="Hu X."/>
            <person name="Ji K."/>
            <person name="Xiang X."/>
            <person name="Song Q."/>
            <person name="Yuan D."/>
            <person name="Jin S."/>
            <person name="Zhang L."/>
        </authorList>
    </citation>
    <scope>NUCLEOTIDE SEQUENCE [LARGE SCALE GENOMIC DNA]</scope>
    <source>
        <strain evidence="1">SQ_2022a</strain>
    </source>
</reference>
<protein>
    <submittedName>
        <fullName evidence="1">Uncharacterized protein</fullName>
    </submittedName>
</protein>
<comment type="caution">
    <text evidence="1">The sequence shown here is derived from an EMBL/GenBank/DDBJ whole genome shotgun (WGS) entry which is preliminary data.</text>
</comment>
<dbReference type="EMBL" id="CM045763">
    <property type="protein sequence ID" value="KAI8020992.1"/>
    <property type="molecule type" value="Genomic_DNA"/>
</dbReference>